<feature type="compositionally biased region" description="Basic and acidic residues" evidence="9">
    <location>
        <begin position="99"/>
        <end position="109"/>
    </location>
</feature>
<dbReference type="SUPFAM" id="SSF46689">
    <property type="entry name" value="Homeodomain-like"/>
    <property type="match status" value="1"/>
</dbReference>
<dbReference type="GO" id="GO:0000977">
    <property type="term" value="F:RNA polymerase II transcription regulatory region sequence-specific DNA binding"/>
    <property type="evidence" value="ECO:0007669"/>
    <property type="project" value="TreeGrafter"/>
</dbReference>
<dbReference type="PROSITE" id="PS50071">
    <property type="entry name" value="HOMEOBOX_2"/>
    <property type="match status" value="1"/>
</dbReference>
<dbReference type="PROSITE" id="PS00027">
    <property type="entry name" value="HOMEOBOX_1"/>
    <property type="match status" value="1"/>
</dbReference>
<evidence type="ECO:0000256" key="1">
    <source>
        <dbReference type="ARBA" id="ARBA00004123"/>
    </source>
</evidence>
<proteinExistence type="inferred from homology"/>
<dbReference type="InterPro" id="IPR001356">
    <property type="entry name" value="HD"/>
</dbReference>
<dbReference type="OrthoDB" id="1867783at2759"/>
<dbReference type="Gene3D" id="1.10.10.60">
    <property type="entry name" value="Homeodomain-like"/>
    <property type="match status" value="1"/>
</dbReference>
<dbReference type="InterPro" id="IPR009057">
    <property type="entry name" value="Homeodomain-like_sf"/>
</dbReference>
<evidence type="ECO:0000313" key="11">
    <source>
        <dbReference type="Proteomes" id="UP000694846"/>
    </source>
</evidence>
<feature type="compositionally biased region" description="Polar residues" evidence="9">
    <location>
        <begin position="179"/>
        <end position="211"/>
    </location>
</feature>
<evidence type="ECO:0000256" key="5">
    <source>
        <dbReference type="ARBA" id="ARBA00023242"/>
    </source>
</evidence>
<dbReference type="GO" id="GO:0000981">
    <property type="term" value="F:DNA-binding transcription factor activity, RNA polymerase II-specific"/>
    <property type="evidence" value="ECO:0007669"/>
    <property type="project" value="InterPro"/>
</dbReference>
<dbReference type="InterPro" id="IPR050674">
    <property type="entry name" value="Msh_Homeobox_Regulators"/>
</dbReference>
<dbReference type="GO" id="GO:0005634">
    <property type="term" value="C:nucleus"/>
    <property type="evidence" value="ECO:0007669"/>
    <property type="project" value="UniProtKB-SubCell"/>
</dbReference>
<evidence type="ECO:0000256" key="9">
    <source>
        <dbReference type="SAM" id="MobiDB-lite"/>
    </source>
</evidence>
<dbReference type="PANTHER" id="PTHR24338:SF0">
    <property type="entry name" value="MUSCLE SEGMENTATION HOMEOBOX"/>
    <property type="match status" value="1"/>
</dbReference>
<accession>A0A8B8G3G7</accession>
<evidence type="ECO:0000256" key="8">
    <source>
        <dbReference type="RuleBase" id="RU000682"/>
    </source>
</evidence>
<dbReference type="CDD" id="cd00086">
    <property type="entry name" value="homeodomain"/>
    <property type="match status" value="1"/>
</dbReference>
<dbReference type="GeneID" id="112688680"/>
<evidence type="ECO:0000259" key="10">
    <source>
        <dbReference type="PROSITE" id="PS50071"/>
    </source>
</evidence>
<comment type="similarity">
    <text evidence="6">Belongs to the Msh homeobox family.</text>
</comment>
<dbReference type="InterPro" id="IPR017970">
    <property type="entry name" value="Homeobox_CS"/>
</dbReference>
<dbReference type="Pfam" id="PF00046">
    <property type="entry name" value="Homeodomain"/>
    <property type="match status" value="1"/>
</dbReference>
<dbReference type="PANTHER" id="PTHR24338">
    <property type="entry name" value="HOMEOBOX PROTEIN MSX"/>
    <property type="match status" value="1"/>
</dbReference>
<protein>
    <submittedName>
        <fullName evidence="12">Homeobox protein MSX-1-like isoform X1</fullName>
    </submittedName>
</protein>
<evidence type="ECO:0000256" key="4">
    <source>
        <dbReference type="ARBA" id="ARBA00023155"/>
    </source>
</evidence>
<gene>
    <name evidence="12" type="primary">LOC112688680</name>
</gene>
<feature type="region of interest" description="Disordered" evidence="9">
    <location>
        <begin position="99"/>
        <end position="125"/>
    </location>
</feature>
<keyword evidence="2" id="KW-0217">Developmental protein</keyword>
<evidence type="ECO:0000256" key="6">
    <source>
        <dbReference type="ARBA" id="ARBA00038425"/>
    </source>
</evidence>
<feature type="domain" description="Homeobox" evidence="10">
    <location>
        <begin position="114"/>
        <end position="175"/>
    </location>
</feature>
<sequence>MGYHTEYYVDLTRLIPRMMPKTQEPETIQVNANTAEHPKKNIELNVHDDDDQKRKPMFLFSIDYILNKAGDANDETDADKQNSQQFDWLYCTRFKPPKLDRIKRKDGQQRQKRRPGRNPRIPFTTQQVSVLEHEFRRSAYLGGMNDVHVLSEKLRLSESRIKIWFQNRRARERREQQNGSVPGPSNINSSVKQHRLTMSSTSAFKPLSPSNLYVEGK</sequence>
<dbReference type="GO" id="GO:0048598">
    <property type="term" value="P:embryonic morphogenesis"/>
    <property type="evidence" value="ECO:0007669"/>
    <property type="project" value="TreeGrafter"/>
</dbReference>
<keyword evidence="3 7" id="KW-0238">DNA-binding</keyword>
<feature type="DNA-binding region" description="Homeobox" evidence="7">
    <location>
        <begin position="116"/>
        <end position="176"/>
    </location>
</feature>
<dbReference type="AlphaFoldDB" id="A0A8B8G3G7"/>
<keyword evidence="11" id="KW-1185">Reference proteome</keyword>
<evidence type="ECO:0000256" key="7">
    <source>
        <dbReference type="PROSITE-ProRule" id="PRU00108"/>
    </source>
</evidence>
<organism evidence="11 12">
    <name type="scientific">Sipha flava</name>
    <name type="common">yellow sugarcane aphid</name>
    <dbReference type="NCBI Taxonomy" id="143950"/>
    <lineage>
        <taxon>Eukaryota</taxon>
        <taxon>Metazoa</taxon>
        <taxon>Ecdysozoa</taxon>
        <taxon>Arthropoda</taxon>
        <taxon>Hexapoda</taxon>
        <taxon>Insecta</taxon>
        <taxon>Pterygota</taxon>
        <taxon>Neoptera</taxon>
        <taxon>Paraneoptera</taxon>
        <taxon>Hemiptera</taxon>
        <taxon>Sternorrhyncha</taxon>
        <taxon>Aphidomorpha</taxon>
        <taxon>Aphidoidea</taxon>
        <taxon>Aphididae</taxon>
        <taxon>Sipha</taxon>
    </lineage>
</organism>
<evidence type="ECO:0000256" key="2">
    <source>
        <dbReference type="ARBA" id="ARBA00022473"/>
    </source>
</evidence>
<evidence type="ECO:0000256" key="3">
    <source>
        <dbReference type="ARBA" id="ARBA00023125"/>
    </source>
</evidence>
<name>A0A8B8G3G7_9HEMI</name>
<comment type="subcellular location">
    <subcellularLocation>
        <location evidence="1 7 8">Nucleus</location>
    </subcellularLocation>
</comment>
<keyword evidence="4 7" id="KW-0371">Homeobox</keyword>
<feature type="region of interest" description="Disordered" evidence="9">
    <location>
        <begin position="170"/>
        <end position="217"/>
    </location>
</feature>
<keyword evidence="5 7" id="KW-0539">Nucleus</keyword>
<dbReference type="Proteomes" id="UP000694846">
    <property type="component" value="Unplaced"/>
</dbReference>
<evidence type="ECO:0000313" key="12">
    <source>
        <dbReference type="RefSeq" id="XP_025417779.1"/>
    </source>
</evidence>
<dbReference type="RefSeq" id="XP_025417779.1">
    <property type="nucleotide sequence ID" value="XM_025561994.1"/>
</dbReference>
<reference evidence="12" key="1">
    <citation type="submission" date="2025-08" db="UniProtKB">
        <authorList>
            <consortium name="RefSeq"/>
        </authorList>
    </citation>
    <scope>IDENTIFICATION</scope>
    <source>
        <tissue evidence="12">Whole body</tissue>
    </source>
</reference>
<dbReference type="SMART" id="SM00389">
    <property type="entry name" value="HOX"/>
    <property type="match status" value="1"/>
</dbReference>